<feature type="signal peptide" evidence="1">
    <location>
        <begin position="1"/>
        <end position="17"/>
    </location>
</feature>
<dbReference type="Gene3D" id="2.60.40.2390">
    <property type="match status" value="1"/>
</dbReference>
<dbReference type="Proteomes" id="UP001241605">
    <property type="component" value="Chromosome"/>
</dbReference>
<keyword evidence="4" id="KW-1185">Reference proteome</keyword>
<dbReference type="RefSeq" id="WP_282301803.1">
    <property type="nucleotide sequence ID" value="NZ_CP124616.1"/>
</dbReference>
<dbReference type="EMBL" id="CP124616">
    <property type="protein sequence ID" value="WGW05170.1"/>
    <property type="molecule type" value="Genomic_DNA"/>
</dbReference>
<proteinExistence type="predicted"/>
<dbReference type="Pfam" id="PF12975">
    <property type="entry name" value="DUF3859"/>
    <property type="match status" value="1"/>
</dbReference>
<sequence length="168" mass="18018">MFRLFALAACLATPVAAVELVEFGVICDVAITGERPAPLTESGKMNLIDQQRGFDVISTSVPAKLGLSFGIRIALDPESTSTGTRVVVTHPSLGASRTTTQSWPTALEPGGRSLNLFTFEHGYEMVQGRWTFAVIDDSGKRVEQAFDVLPESSVPQVQAVCFDDALLS</sequence>
<evidence type="ECO:0000256" key="1">
    <source>
        <dbReference type="SAM" id="SignalP"/>
    </source>
</evidence>
<feature type="chain" id="PRO_5046959464" evidence="1">
    <location>
        <begin position="18"/>
        <end position="168"/>
    </location>
</feature>
<evidence type="ECO:0000313" key="3">
    <source>
        <dbReference type="EMBL" id="WGW05170.1"/>
    </source>
</evidence>
<reference evidence="3 4" key="1">
    <citation type="submission" date="2023-05" db="EMBL/GenBank/DDBJ databases">
        <title>YMD87, complete Genome.</title>
        <authorList>
            <person name="Zhang J."/>
            <person name="Xu X."/>
        </authorList>
    </citation>
    <scope>NUCLEOTIDE SEQUENCE [LARGE SCALE GENOMIC DNA]</scope>
    <source>
        <strain evidence="3 4">YMD87</strain>
    </source>
</reference>
<protein>
    <submittedName>
        <fullName evidence="3">DUF3859 domain-containing protein</fullName>
    </submittedName>
</protein>
<evidence type="ECO:0000313" key="4">
    <source>
        <dbReference type="Proteomes" id="UP001241605"/>
    </source>
</evidence>
<organism evidence="3 4">
    <name type="scientific">Tropicibacter oceani</name>
    <dbReference type="NCBI Taxonomy" id="3058420"/>
    <lineage>
        <taxon>Bacteria</taxon>
        <taxon>Pseudomonadati</taxon>
        <taxon>Pseudomonadota</taxon>
        <taxon>Alphaproteobacteria</taxon>
        <taxon>Rhodobacterales</taxon>
        <taxon>Roseobacteraceae</taxon>
        <taxon>Tropicibacter</taxon>
    </lineage>
</organism>
<gene>
    <name evidence="3" type="ORF">QF118_06400</name>
</gene>
<evidence type="ECO:0000259" key="2">
    <source>
        <dbReference type="Pfam" id="PF12975"/>
    </source>
</evidence>
<accession>A0ABY8QKX8</accession>
<keyword evidence="1" id="KW-0732">Signal</keyword>
<name>A0ABY8QKX8_9RHOB</name>
<feature type="domain" description="DUF3859" evidence="2">
    <location>
        <begin position="17"/>
        <end position="148"/>
    </location>
</feature>
<dbReference type="InterPro" id="IPR024331">
    <property type="entry name" value="DUF3859"/>
</dbReference>